<dbReference type="AlphaFoldDB" id="A0A2S6AKW3"/>
<proteinExistence type="predicted"/>
<sequence>MTRLRHHLGTAAALTALVTAGCSHEPATTAPLTAPVDLRAAPEGVSWTDYHGIKLPAGADGPRENREVATGFAHTPAGAALAAIVHTVHMSIAPNASWPAVAHAEIAPTGRDDLVVSRGLLSVDTPANPVAAPRIRGYTITDWQPSNATVRIYTSFPDQSIAVNKATVVWQGGDWLLRLPDPASTERVVVSTDRLDPVVRLEAPQ</sequence>
<dbReference type="InterPro" id="IPR058488">
    <property type="entry name" value="DUF8175"/>
</dbReference>
<evidence type="ECO:0000313" key="3">
    <source>
        <dbReference type="Proteomes" id="UP000239874"/>
    </source>
</evidence>
<organism evidence="2 3">
    <name type="scientific">Nocardia nova</name>
    <dbReference type="NCBI Taxonomy" id="37330"/>
    <lineage>
        <taxon>Bacteria</taxon>
        <taxon>Bacillati</taxon>
        <taxon>Actinomycetota</taxon>
        <taxon>Actinomycetes</taxon>
        <taxon>Mycobacteriales</taxon>
        <taxon>Nocardiaceae</taxon>
        <taxon>Nocardia</taxon>
    </lineage>
</organism>
<evidence type="ECO:0000313" key="2">
    <source>
        <dbReference type="EMBL" id="PPJ35843.1"/>
    </source>
</evidence>
<dbReference type="EMBL" id="PSZC01000018">
    <property type="protein sequence ID" value="PPJ35843.1"/>
    <property type="molecule type" value="Genomic_DNA"/>
</dbReference>
<dbReference type="RefSeq" id="WP_104380384.1">
    <property type="nucleotide sequence ID" value="NZ_PSZC01000018.1"/>
</dbReference>
<protein>
    <recommendedName>
        <fullName evidence="1">DUF8175 domain-containing protein</fullName>
    </recommendedName>
</protein>
<name>A0A2S6AKW3_9NOCA</name>
<evidence type="ECO:0000259" key="1">
    <source>
        <dbReference type="Pfam" id="PF26526"/>
    </source>
</evidence>
<dbReference type="Proteomes" id="UP000239874">
    <property type="component" value="Unassembled WGS sequence"/>
</dbReference>
<feature type="domain" description="DUF8175" evidence="1">
    <location>
        <begin position="29"/>
        <end position="186"/>
    </location>
</feature>
<gene>
    <name evidence="2" type="ORF">C5E45_23855</name>
</gene>
<dbReference type="Pfam" id="PF26526">
    <property type="entry name" value="DUF8175"/>
    <property type="match status" value="1"/>
</dbReference>
<dbReference type="PROSITE" id="PS51257">
    <property type="entry name" value="PROKAR_LIPOPROTEIN"/>
    <property type="match status" value="1"/>
</dbReference>
<reference evidence="2 3" key="1">
    <citation type="submission" date="2018-02" db="EMBL/GenBank/DDBJ databases">
        <title>8 Nocardia nova and 1 Nocardia cyriacigeorgica strain used for evolution to TMP-SMX.</title>
        <authorList>
            <person name="Mehta H."/>
            <person name="Weng J."/>
            <person name="Shamoo Y."/>
        </authorList>
    </citation>
    <scope>NUCLEOTIDE SEQUENCE [LARGE SCALE GENOMIC DNA]</scope>
    <source>
        <strain evidence="2 3">MDA3139</strain>
    </source>
</reference>
<comment type="caution">
    <text evidence="2">The sequence shown here is derived from an EMBL/GenBank/DDBJ whole genome shotgun (WGS) entry which is preliminary data.</text>
</comment>
<accession>A0A2S6AKW3</accession>